<name>A0AAJ1X3X6_9ACTN</name>
<dbReference type="PROSITE" id="PS50977">
    <property type="entry name" value="HTH_TETR_2"/>
    <property type="match status" value="1"/>
</dbReference>
<protein>
    <submittedName>
        <fullName evidence="5">AcrR family transcriptional regulator</fullName>
    </submittedName>
</protein>
<dbReference type="SUPFAM" id="SSF46689">
    <property type="entry name" value="Homeodomain-like"/>
    <property type="match status" value="1"/>
</dbReference>
<evidence type="ECO:0000313" key="6">
    <source>
        <dbReference type="Proteomes" id="UP001239215"/>
    </source>
</evidence>
<dbReference type="Proteomes" id="UP001239215">
    <property type="component" value="Unassembled WGS sequence"/>
</dbReference>
<evidence type="ECO:0000313" key="5">
    <source>
        <dbReference type="EMBL" id="MDQ1105007.1"/>
    </source>
</evidence>
<evidence type="ECO:0000256" key="2">
    <source>
        <dbReference type="PROSITE-ProRule" id="PRU00335"/>
    </source>
</evidence>
<dbReference type="GO" id="GO:0000976">
    <property type="term" value="F:transcription cis-regulatory region binding"/>
    <property type="evidence" value="ECO:0007669"/>
    <property type="project" value="TreeGrafter"/>
</dbReference>
<accession>A0AAJ1X3X6</accession>
<dbReference type="PANTHER" id="PTHR30055">
    <property type="entry name" value="HTH-TYPE TRANSCRIPTIONAL REGULATOR RUTR"/>
    <property type="match status" value="1"/>
</dbReference>
<dbReference type="InterPro" id="IPR001647">
    <property type="entry name" value="HTH_TetR"/>
</dbReference>
<comment type="caution">
    <text evidence="5">The sequence shown here is derived from an EMBL/GenBank/DDBJ whole genome shotgun (WGS) entry which is preliminary data.</text>
</comment>
<sequence length="234" mass="24737">MNGPRSDSIPDHSPHQVASSTLDPVTPHSAPVGHPDPVLALLPMAEAPRVRSDAARNRDTLLCTAARMVAEEGAAAVTMDRLAAEACVGKGTIFRRFGNRAGLMTALLDGSEADFQARVMRGEPPLGPGAPPYERLIAFGVARFQESVQRIDLLEAAGGGRSHAAYSFGLLHVRHLLAELGVQGDLPLLAAAVLAPLEVPLLRAQLEVQHLPVERLTAAWIDVASRVVGVSPAR</sequence>
<evidence type="ECO:0000256" key="1">
    <source>
        <dbReference type="ARBA" id="ARBA00023125"/>
    </source>
</evidence>
<dbReference type="Pfam" id="PF00440">
    <property type="entry name" value="TetR_N"/>
    <property type="match status" value="1"/>
</dbReference>
<dbReference type="AlphaFoldDB" id="A0AAJ1X3X6"/>
<dbReference type="GO" id="GO:0003700">
    <property type="term" value="F:DNA-binding transcription factor activity"/>
    <property type="evidence" value="ECO:0007669"/>
    <property type="project" value="TreeGrafter"/>
</dbReference>
<feature type="region of interest" description="Disordered" evidence="3">
    <location>
        <begin position="1"/>
        <end position="37"/>
    </location>
</feature>
<evidence type="ECO:0000256" key="3">
    <source>
        <dbReference type="SAM" id="MobiDB-lite"/>
    </source>
</evidence>
<feature type="domain" description="HTH tetR-type" evidence="4">
    <location>
        <begin position="55"/>
        <end position="115"/>
    </location>
</feature>
<dbReference type="PANTHER" id="PTHR30055:SF209">
    <property type="entry name" value="POSSIBLE TRANSCRIPTIONAL REGULATORY PROTEIN (PROBABLY TETR-FAMILY)"/>
    <property type="match status" value="1"/>
</dbReference>
<proteinExistence type="predicted"/>
<dbReference type="InterPro" id="IPR050109">
    <property type="entry name" value="HTH-type_TetR-like_transc_reg"/>
</dbReference>
<organism evidence="5 6">
    <name type="scientific">Nocardioides zeae</name>
    <dbReference type="NCBI Taxonomy" id="1457234"/>
    <lineage>
        <taxon>Bacteria</taxon>
        <taxon>Bacillati</taxon>
        <taxon>Actinomycetota</taxon>
        <taxon>Actinomycetes</taxon>
        <taxon>Propionibacteriales</taxon>
        <taxon>Nocardioidaceae</taxon>
        <taxon>Nocardioides</taxon>
    </lineage>
</organism>
<keyword evidence="1 2" id="KW-0238">DNA-binding</keyword>
<feature type="DNA-binding region" description="H-T-H motif" evidence="2">
    <location>
        <begin position="78"/>
        <end position="97"/>
    </location>
</feature>
<dbReference type="EMBL" id="JAUTAN010000001">
    <property type="protein sequence ID" value="MDQ1105007.1"/>
    <property type="molecule type" value="Genomic_DNA"/>
</dbReference>
<reference evidence="5" key="1">
    <citation type="submission" date="2023-07" db="EMBL/GenBank/DDBJ databases">
        <title>Functional and genomic diversity of the sorghum phyllosphere microbiome.</title>
        <authorList>
            <person name="Shade A."/>
        </authorList>
    </citation>
    <scope>NUCLEOTIDE SEQUENCE</scope>
    <source>
        <strain evidence="5">SORGH_AS_1067</strain>
    </source>
</reference>
<gene>
    <name evidence="5" type="ORF">QE405_002291</name>
</gene>
<dbReference type="Gene3D" id="1.10.357.10">
    <property type="entry name" value="Tetracycline Repressor, domain 2"/>
    <property type="match status" value="1"/>
</dbReference>
<evidence type="ECO:0000259" key="4">
    <source>
        <dbReference type="PROSITE" id="PS50977"/>
    </source>
</evidence>
<dbReference type="InterPro" id="IPR009057">
    <property type="entry name" value="Homeodomain-like_sf"/>
</dbReference>